<evidence type="ECO:0000256" key="1">
    <source>
        <dbReference type="SAM" id="MobiDB-lite"/>
    </source>
</evidence>
<comment type="caution">
    <text evidence="2">The sequence shown here is derived from an EMBL/GenBank/DDBJ whole genome shotgun (WGS) entry which is preliminary data.</text>
</comment>
<name>A0A5B7FJZ3_PORTR</name>
<feature type="compositionally biased region" description="Basic and acidic residues" evidence="1">
    <location>
        <begin position="28"/>
        <end position="40"/>
    </location>
</feature>
<dbReference type="AlphaFoldDB" id="A0A5B7FJZ3"/>
<protein>
    <submittedName>
        <fullName evidence="2">Uncharacterized protein</fullName>
    </submittedName>
</protein>
<proteinExistence type="predicted"/>
<keyword evidence="3" id="KW-1185">Reference proteome</keyword>
<reference evidence="2 3" key="1">
    <citation type="submission" date="2019-05" db="EMBL/GenBank/DDBJ databases">
        <title>Another draft genome of Portunus trituberculatus and its Hox gene families provides insights of decapod evolution.</title>
        <authorList>
            <person name="Jeong J.-H."/>
            <person name="Song I."/>
            <person name="Kim S."/>
            <person name="Choi T."/>
            <person name="Kim D."/>
            <person name="Ryu S."/>
            <person name="Kim W."/>
        </authorList>
    </citation>
    <scope>NUCLEOTIDE SEQUENCE [LARGE SCALE GENOMIC DNA]</scope>
    <source>
        <tissue evidence="2">Muscle</tissue>
    </source>
</reference>
<sequence>MNASLRGRTGNQKPSRSPTRGQQHHYYLRRDARRSPRPSDQETASPFPLSSPLLLPFLHTLF</sequence>
<organism evidence="2 3">
    <name type="scientific">Portunus trituberculatus</name>
    <name type="common">Swimming crab</name>
    <name type="synonym">Neptunus trituberculatus</name>
    <dbReference type="NCBI Taxonomy" id="210409"/>
    <lineage>
        <taxon>Eukaryota</taxon>
        <taxon>Metazoa</taxon>
        <taxon>Ecdysozoa</taxon>
        <taxon>Arthropoda</taxon>
        <taxon>Crustacea</taxon>
        <taxon>Multicrustacea</taxon>
        <taxon>Malacostraca</taxon>
        <taxon>Eumalacostraca</taxon>
        <taxon>Eucarida</taxon>
        <taxon>Decapoda</taxon>
        <taxon>Pleocyemata</taxon>
        <taxon>Brachyura</taxon>
        <taxon>Eubrachyura</taxon>
        <taxon>Portunoidea</taxon>
        <taxon>Portunidae</taxon>
        <taxon>Portuninae</taxon>
        <taxon>Portunus</taxon>
    </lineage>
</organism>
<evidence type="ECO:0000313" key="3">
    <source>
        <dbReference type="Proteomes" id="UP000324222"/>
    </source>
</evidence>
<gene>
    <name evidence="2" type="ORF">E2C01_039553</name>
</gene>
<dbReference type="Proteomes" id="UP000324222">
    <property type="component" value="Unassembled WGS sequence"/>
</dbReference>
<evidence type="ECO:0000313" key="2">
    <source>
        <dbReference type="EMBL" id="MPC45847.1"/>
    </source>
</evidence>
<accession>A0A5B7FJZ3</accession>
<feature type="region of interest" description="Disordered" evidence="1">
    <location>
        <begin position="1"/>
        <end position="50"/>
    </location>
</feature>
<feature type="compositionally biased region" description="Polar residues" evidence="1">
    <location>
        <begin position="1"/>
        <end position="21"/>
    </location>
</feature>
<dbReference type="EMBL" id="VSRR010006922">
    <property type="protein sequence ID" value="MPC45847.1"/>
    <property type="molecule type" value="Genomic_DNA"/>
</dbReference>